<dbReference type="PROSITE" id="PS50217">
    <property type="entry name" value="BZIP"/>
    <property type="match status" value="1"/>
</dbReference>
<feature type="region of interest" description="Disordered" evidence="1">
    <location>
        <begin position="33"/>
        <end position="52"/>
    </location>
</feature>
<dbReference type="EMBL" id="FQNC01000016">
    <property type="protein sequence ID" value="SGY19171.1"/>
    <property type="molecule type" value="Genomic_DNA"/>
</dbReference>
<feature type="compositionally biased region" description="Pro residues" evidence="1">
    <location>
        <begin position="435"/>
        <end position="444"/>
    </location>
</feature>
<feature type="compositionally biased region" description="Polar residues" evidence="1">
    <location>
        <begin position="375"/>
        <end position="387"/>
    </location>
</feature>
<dbReference type="Proteomes" id="UP000249464">
    <property type="component" value="Unassembled WGS sequence"/>
</dbReference>
<evidence type="ECO:0000313" key="4">
    <source>
        <dbReference type="Proteomes" id="UP000249464"/>
    </source>
</evidence>
<evidence type="ECO:0000256" key="1">
    <source>
        <dbReference type="SAM" id="MobiDB-lite"/>
    </source>
</evidence>
<feature type="compositionally biased region" description="Low complexity" evidence="1">
    <location>
        <begin position="101"/>
        <end position="113"/>
    </location>
</feature>
<reference evidence="3 4" key="1">
    <citation type="submission" date="2016-11" db="EMBL/GenBank/DDBJ databases">
        <authorList>
            <person name="Jaros S."/>
            <person name="Januszkiewicz K."/>
            <person name="Wedrychowicz H."/>
        </authorList>
    </citation>
    <scope>NUCLEOTIDE SEQUENCE [LARGE SCALE GENOMIC DNA]</scope>
</reference>
<name>A0A2X0MNQ1_9BASI</name>
<feature type="compositionally biased region" description="Acidic residues" evidence="1">
    <location>
        <begin position="232"/>
        <end position="242"/>
    </location>
</feature>
<feature type="compositionally biased region" description="Gly residues" evidence="1">
    <location>
        <begin position="609"/>
        <end position="623"/>
    </location>
</feature>
<feature type="compositionally biased region" description="Basic and acidic residues" evidence="1">
    <location>
        <begin position="507"/>
        <end position="563"/>
    </location>
</feature>
<gene>
    <name evidence="3" type="primary">BQ5605_C014g07579</name>
    <name evidence="3" type="ORF">BQ5605_C014G07579</name>
</gene>
<sequence>MVNMINDRPTESQAKHALASLLAAAFPGANSTGTSTGLGTTDPNAASPIGFDARLGASNGSATTASTSSAVTQASSEELLRALTHGTISSGSSEANHLVGTSTSNLISPSSSPRTTALSHTLEFLAAQPNLFAGLAVAPPSPSAHVSRNHPPVSYTPLPTRSGRVPHAPKAATTTETDRETMLFNDYFDWPSSDEDDPDFQPGRTNLAWDDGLFDLGTAGPSSGGTRYIFSPDEEGDEEGESDYSAVDETFTPGEGLVDVDFGPLVPKSVSPTAVGTPHSRELRSRTLQSSSGPNARSIDELAVGSSADRGPPPPSSTFDVTLAPALAPTRSKRPTTTPKIDKFTSSSPARTSPRKKARIHLSPMTEEDDRATPIASTSQLPSTRPNEASVAYKYVDTTTTTYSDLPPGMARLKKSAGLGPAPQPKPKKRKVVAHPPPPPPPLPEGSSHQGRIQGRVVNLDREISTNKLENTLHSNVSSTPSQASPDPRSGSMTAEEKLEARRKKNREAAKESRLKANRERVEKEERLVFLEREYVRLTRRVRELEEERRGGGSDRSVGRDADGDGVDDGDGESVVDSLEDSEEENEEEEPGGGEEERGKTAQERGTRAAGGSGAGAGAGAGAGDDRGASRAGFDLGQLTQHQLRELSRLLASATRN</sequence>
<feature type="compositionally biased region" description="Basic and acidic residues" evidence="1">
    <location>
        <begin position="595"/>
        <end position="607"/>
    </location>
</feature>
<evidence type="ECO:0000259" key="2">
    <source>
        <dbReference type="PROSITE" id="PS50217"/>
    </source>
</evidence>
<dbReference type="GO" id="GO:0003700">
    <property type="term" value="F:DNA-binding transcription factor activity"/>
    <property type="evidence" value="ECO:0007669"/>
    <property type="project" value="InterPro"/>
</dbReference>
<dbReference type="CDD" id="cd14686">
    <property type="entry name" value="bZIP"/>
    <property type="match status" value="1"/>
</dbReference>
<organism evidence="3 4">
    <name type="scientific">Microbotryum silenes-dioicae</name>
    <dbReference type="NCBI Taxonomy" id="796604"/>
    <lineage>
        <taxon>Eukaryota</taxon>
        <taxon>Fungi</taxon>
        <taxon>Dikarya</taxon>
        <taxon>Basidiomycota</taxon>
        <taxon>Pucciniomycotina</taxon>
        <taxon>Microbotryomycetes</taxon>
        <taxon>Microbotryales</taxon>
        <taxon>Microbotryaceae</taxon>
        <taxon>Microbotryum</taxon>
    </lineage>
</organism>
<feature type="region of interest" description="Disordered" evidence="1">
    <location>
        <begin position="155"/>
        <end position="176"/>
    </location>
</feature>
<feature type="compositionally biased region" description="Polar residues" evidence="1">
    <location>
        <begin position="286"/>
        <end position="295"/>
    </location>
</feature>
<dbReference type="PROSITE" id="PS00036">
    <property type="entry name" value="BZIP_BASIC"/>
    <property type="match status" value="1"/>
</dbReference>
<keyword evidence="4" id="KW-1185">Reference proteome</keyword>
<evidence type="ECO:0000313" key="3">
    <source>
        <dbReference type="EMBL" id="SGY19171.1"/>
    </source>
</evidence>
<proteinExistence type="predicted"/>
<feature type="region of interest" description="Disordered" evidence="1">
    <location>
        <begin position="88"/>
        <end position="113"/>
    </location>
</feature>
<dbReference type="AlphaFoldDB" id="A0A2X0MNQ1"/>
<feature type="domain" description="BZIP" evidence="2">
    <location>
        <begin position="496"/>
        <end position="548"/>
    </location>
</feature>
<feature type="compositionally biased region" description="Acidic residues" evidence="1">
    <location>
        <begin position="564"/>
        <end position="594"/>
    </location>
</feature>
<feature type="compositionally biased region" description="Polar residues" evidence="1">
    <location>
        <begin position="466"/>
        <end position="485"/>
    </location>
</feature>
<feature type="region of interest" description="Disordered" evidence="1">
    <location>
        <begin position="215"/>
        <end position="634"/>
    </location>
</feature>
<dbReference type="STRING" id="796604.A0A2X0MNQ1"/>
<protein>
    <submittedName>
        <fullName evidence="3">BQ5605_C014g07579 protein</fullName>
    </submittedName>
</protein>
<accession>A0A2X0MNQ1</accession>
<dbReference type="InterPro" id="IPR004827">
    <property type="entry name" value="bZIP"/>
</dbReference>